<sequence length="149" mass="16393">MSHLAPTDDNISIATLMKETYIPKRVKTSTTVVKASSSRTERTQTFILYLLTTICSTPQGLAPQITVVLTHVASLLSGSGSNSSSSSRSNSTKKELKLEALGLFRTVLTGPNHNPATRRECLSQTFLIELTCRHALQEDWYKLIAKALR</sequence>
<protein>
    <submittedName>
        <fullName evidence="2">Uncharacterized protein</fullName>
    </submittedName>
</protein>
<dbReference type="AlphaFoldDB" id="A0A6T8MTW8"/>
<proteinExistence type="predicted"/>
<organism evidence="2">
    <name type="scientific">Proboscia inermis</name>
    <dbReference type="NCBI Taxonomy" id="420281"/>
    <lineage>
        <taxon>Eukaryota</taxon>
        <taxon>Sar</taxon>
        <taxon>Stramenopiles</taxon>
        <taxon>Ochrophyta</taxon>
        <taxon>Bacillariophyta</taxon>
        <taxon>Coscinodiscophyceae</taxon>
        <taxon>Rhizosoleniophycidae</taxon>
        <taxon>Rhizosoleniales</taxon>
        <taxon>Rhizosoleniaceae</taxon>
        <taxon>Proboscia</taxon>
    </lineage>
</organism>
<name>A0A6T8MTW8_9STRA</name>
<gene>
    <name evidence="1" type="ORF">PINE0816_LOCUS17609</name>
    <name evidence="2" type="ORF">PINE0816_LOCUS17611</name>
</gene>
<evidence type="ECO:0000313" key="2">
    <source>
        <dbReference type="EMBL" id="CAD8421457.1"/>
    </source>
</evidence>
<dbReference type="EMBL" id="HBEL01037768">
    <property type="protein sequence ID" value="CAD8421457.1"/>
    <property type="molecule type" value="Transcribed_RNA"/>
</dbReference>
<dbReference type="EMBL" id="HBEL01037766">
    <property type="protein sequence ID" value="CAD8421455.1"/>
    <property type="molecule type" value="Transcribed_RNA"/>
</dbReference>
<reference evidence="2" key="1">
    <citation type="submission" date="2021-01" db="EMBL/GenBank/DDBJ databases">
        <authorList>
            <person name="Corre E."/>
            <person name="Pelletier E."/>
            <person name="Niang G."/>
            <person name="Scheremetjew M."/>
            <person name="Finn R."/>
            <person name="Kale V."/>
            <person name="Holt S."/>
            <person name="Cochrane G."/>
            <person name="Meng A."/>
            <person name="Brown T."/>
            <person name="Cohen L."/>
        </authorList>
    </citation>
    <scope>NUCLEOTIDE SEQUENCE</scope>
    <source>
        <strain evidence="2">CCAP1064/1</strain>
    </source>
</reference>
<accession>A0A6T8MTW8</accession>
<evidence type="ECO:0000313" key="1">
    <source>
        <dbReference type="EMBL" id="CAD8421455.1"/>
    </source>
</evidence>